<dbReference type="Proteomes" id="UP001188597">
    <property type="component" value="Unassembled WGS sequence"/>
</dbReference>
<keyword evidence="5" id="KW-1185">Reference proteome</keyword>
<dbReference type="EMBL" id="JAVXUP010001034">
    <property type="protein sequence ID" value="KAK3016961.1"/>
    <property type="molecule type" value="Genomic_DNA"/>
</dbReference>
<organism evidence="4 5">
    <name type="scientific">Escallonia herrerae</name>
    <dbReference type="NCBI Taxonomy" id="1293975"/>
    <lineage>
        <taxon>Eukaryota</taxon>
        <taxon>Viridiplantae</taxon>
        <taxon>Streptophyta</taxon>
        <taxon>Embryophyta</taxon>
        <taxon>Tracheophyta</taxon>
        <taxon>Spermatophyta</taxon>
        <taxon>Magnoliopsida</taxon>
        <taxon>eudicotyledons</taxon>
        <taxon>Gunneridae</taxon>
        <taxon>Pentapetalae</taxon>
        <taxon>asterids</taxon>
        <taxon>campanulids</taxon>
        <taxon>Escalloniales</taxon>
        <taxon>Escalloniaceae</taxon>
        <taxon>Escallonia</taxon>
    </lineage>
</organism>
<dbReference type="CDD" id="cd09272">
    <property type="entry name" value="RNase_HI_RT_Ty1"/>
    <property type="match status" value="1"/>
</dbReference>
<proteinExistence type="predicted"/>
<sequence length="658" mass="75345">MAQGRSIDHAASKNKGRSKSQSKARKLKCYYCHKEGHYRKDYLEHKGKKKDNSKMANTGVVEDNYDGTDVLSVTISSSDGGWILDTGCSYHMCPNRDWFATYRLFDGGKVLMGNDVTCKVVGIGSIQIRMHDGIVRTLIDVRHVNTVTGAAVTALSSVYIDSDTTKLWHIPLGHMSERGMDVLSKQGLLGSKKTKKLDFCEHCVFRKQCRVKFSWAVHTTKGTFKMMIEKKTGKEIKCLKTENGMEFYLDEFTEFCKNEGIVTHHTVRKMPQQNGIVEHMNRILLERARCMLSNVGFPSTAIDCKTPEEVWSDKHANYKHLRIFGCPAYAHVNNGKLEPRAKKCIFLGYANGVKGYRLWCPDSELPRFLIITDMTFNESLMLSKKELIDARKDQGIREKVELEVRAPDSLTIIPTDKEDGSHSTEENEEPQEQQYNIIRNRQRREIRPPQKYGYTYMVTYALSVAENIEVEEPATYKEAIKSMESAQWTVDMSEEMESLYKNQIWKATLQTIVALSTTEAECIAATKAVKEAIWLKGLVGDLGLKQESSTIYCDSQSAIHLTKTQMLHERTKHIDIRFHFIRDVVSQDTVMVKKIFTDENPVDMMTKHIPEIKTLGKVRQKNFHLSNKRKKNDEAKIIKDDDIFLMLIEVLMVIWEGD</sequence>
<comment type="caution">
    <text evidence="4">The sequence shown here is derived from an EMBL/GenBank/DDBJ whole genome shotgun (WGS) entry which is preliminary data.</text>
</comment>
<dbReference type="Pfam" id="PF25597">
    <property type="entry name" value="SH3_retrovirus"/>
    <property type="match status" value="1"/>
</dbReference>
<accession>A0AA88VWZ0</accession>
<dbReference type="InterPro" id="IPR025724">
    <property type="entry name" value="GAG-pre-integrase_dom"/>
</dbReference>
<dbReference type="PANTHER" id="PTHR42648:SF28">
    <property type="entry name" value="TRANSPOSON-ENCODED PROTEIN WITH RIBONUCLEASE H-LIKE AND RETROVIRUS ZINC FINGER-LIKE DOMAINS"/>
    <property type="match status" value="1"/>
</dbReference>
<dbReference type="GO" id="GO:0015074">
    <property type="term" value="P:DNA integration"/>
    <property type="evidence" value="ECO:0007669"/>
    <property type="project" value="InterPro"/>
</dbReference>
<dbReference type="InterPro" id="IPR001584">
    <property type="entry name" value="Integrase_cat-core"/>
</dbReference>
<feature type="compositionally biased region" description="Basic and acidic residues" evidence="2">
    <location>
        <begin position="415"/>
        <end position="425"/>
    </location>
</feature>
<feature type="region of interest" description="Disordered" evidence="2">
    <location>
        <begin position="412"/>
        <end position="434"/>
    </location>
</feature>
<dbReference type="PROSITE" id="PS50994">
    <property type="entry name" value="INTEGRASE"/>
    <property type="match status" value="1"/>
</dbReference>
<evidence type="ECO:0000256" key="1">
    <source>
        <dbReference type="ARBA" id="ARBA00022670"/>
    </source>
</evidence>
<dbReference type="InterPro" id="IPR057670">
    <property type="entry name" value="SH3_retrovirus"/>
</dbReference>
<evidence type="ECO:0000259" key="3">
    <source>
        <dbReference type="PROSITE" id="PS50994"/>
    </source>
</evidence>
<feature type="compositionally biased region" description="Basic residues" evidence="2">
    <location>
        <begin position="12"/>
        <end position="22"/>
    </location>
</feature>
<dbReference type="InterPro" id="IPR039537">
    <property type="entry name" value="Retrotran_Ty1/copia-like"/>
</dbReference>
<dbReference type="Gene3D" id="3.30.420.10">
    <property type="entry name" value="Ribonuclease H-like superfamily/Ribonuclease H"/>
    <property type="match status" value="1"/>
</dbReference>
<dbReference type="Gene3D" id="4.10.60.10">
    <property type="entry name" value="Zinc finger, CCHC-type"/>
    <property type="match status" value="1"/>
</dbReference>
<dbReference type="Pfam" id="PF13976">
    <property type="entry name" value="gag_pre-integrs"/>
    <property type="match status" value="1"/>
</dbReference>
<dbReference type="InterPro" id="IPR054722">
    <property type="entry name" value="PolX-like_BBD"/>
</dbReference>
<gene>
    <name evidence="4" type="ORF">RJ639_007857</name>
</gene>
<dbReference type="GO" id="GO:0003676">
    <property type="term" value="F:nucleic acid binding"/>
    <property type="evidence" value="ECO:0007669"/>
    <property type="project" value="InterPro"/>
</dbReference>
<evidence type="ECO:0000256" key="2">
    <source>
        <dbReference type="SAM" id="MobiDB-lite"/>
    </source>
</evidence>
<name>A0AA88VWZ0_9ASTE</name>
<dbReference type="GO" id="GO:0006508">
    <property type="term" value="P:proteolysis"/>
    <property type="evidence" value="ECO:0007669"/>
    <property type="project" value="UniProtKB-KW"/>
</dbReference>
<evidence type="ECO:0000313" key="5">
    <source>
        <dbReference type="Proteomes" id="UP001188597"/>
    </source>
</evidence>
<dbReference type="PANTHER" id="PTHR42648">
    <property type="entry name" value="TRANSPOSASE, PUTATIVE-RELATED"/>
    <property type="match status" value="1"/>
</dbReference>
<keyword evidence="1" id="KW-0645">Protease</keyword>
<dbReference type="InterPro" id="IPR012337">
    <property type="entry name" value="RNaseH-like_sf"/>
</dbReference>
<feature type="compositionally biased region" description="Basic and acidic residues" evidence="2">
    <location>
        <begin position="1"/>
        <end position="11"/>
    </location>
</feature>
<dbReference type="InterPro" id="IPR036397">
    <property type="entry name" value="RNaseH_sf"/>
</dbReference>
<feature type="domain" description="Integrase catalytic" evidence="3">
    <location>
        <begin position="167"/>
        <end position="335"/>
    </location>
</feature>
<dbReference type="AlphaFoldDB" id="A0AA88VWZ0"/>
<keyword evidence="1" id="KW-0378">Hydrolase</keyword>
<dbReference type="GO" id="GO:0008233">
    <property type="term" value="F:peptidase activity"/>
    <property type="evidence" value="ECO:0007669"/>
    <property type="project" value="UniProtKB-KW"/>
</dbReference>
<dbReference type="Pfam" id="PF22936">
    <property type="entry name" value="Pol_BBD"/>
    <property type="match status" value="1"/>
</dbReference>
<evidence type="ECO:0000313" key="4">
    <source>
        <dbReference type="EMBL" id="KAK3016961.1"/>
    </source>
</evidence>
<feature type="region of interest" description="Disordered" evidence="2">
    <location>
        <begin position="1"/>
        <end position="22"/>
    </location>
</feature>
<dbReference type="SUPFAM" id="SSF53098">
    <property type="entry name" value="Ribonuclease H-like"/>
    <property type="match status" value="1"/>
</dbReference>
<reference evidence="4" key="1">
    <citation type="submission" date="2022-12" db="EMBL/GenBank/DDBJ databases">
        <title>Draft genome assemblies for two species of Escallonia (Escalloniales).</title>
        <authorList>
            <person name="Chanderbali A."/>
            <person name="Dervinis C."/>
            <person name="Anghel I."/>
            <person name="Soltis D."/>
            <person name="Soltis P."/>
            <person name="Zapata F."/>
        </authorList>
    </citation>
    <scope>NUCLEOTIDE SEQUENCE</scope>
    <source>
        <strain evidence="4">UCBG64.0493</strain>
        <tissue evidence="4">Leaf</tissue>
    </source>
</reference>
<protein>
    <recommendedName>
        <fullName evidence="3">Integrase catalytic domain-containing protein</fullName>
    </recommendedName>
</protein>